<dbReference type="InterPro" id="IPR042099">
    <property type="entry name" value="ANL_N_sf"/>
</dbReference>
<dbReference type="GO" id="GO:0031956">
    <property type="term" value="F:medium-chain fatty acid-CoA ligase activity"/>
    <property type="evidence" value="ECO:0007669"/>
    <property type="project" value="TreeGrafter"/>
</dbReference>
<dbReference type="Pfam" id="PF00501">
    <property type="entry name" value="AMP-binding"/>
    <property type="match status" value="1"/>
</dbReference>
<name>A0AB34VK50_9GAMM</name>
<dbReference type="GO" id="GO:0006631">
    <property type="term" value="P:fatty acid metabolic process"/>
    <property type="evidence" value="ECO:0007669"/>
    <property type="project" value="TreeGrafter"/>
</dbReference>
<dbReference type="SUPFAM" id="SSF56801">
    <property type="entry name" value="Acetyl-CoA synthetase-like"/>
    <property type="match status" value="1"/>
</dbReference>
<dbReference type="PANTHER" id="PTHR43201">
    <property type="entry name" value="ACYL-COA SYNTHETASE"/>
    <property type="match status" value="1"/>
</dbReference>
<protein>
    <submittedName>
        <fullName evidence="4">AMP-dependent synthetase</fullName>
    </submittedName>
</protein>
<evidence type="ECO:0000313" key="5">
    <source>
        <dbReference type="Proteomes" id="UP000072520"/>
    </source>
</evidence>
<accession>A0AB34VK50</accession>
<dbReference type="Proteomes" id="UP000072520">
    <property type="component" value="Unassembled WGS sequence"/>
</dbReference>
<gene>
    <name evidence="4" type="ORF">RSA13_00310</name>
</gene>
<dbReference type="PANTHER" id="PTHR43201:SF5">
    <property type="entry name" value="MEDIUM-CHAIN ACYL-COA LIGASE ACSF2, MITOCHONDRIAL"/>
    <property type="match status" value="1"/>
</dbReference>
<evidence type="ECO:0000313" key="4">
    <source>
        <dbReference type="EMBL" id="KTT00905.1"/>
    </source>
</evidence>
<dbReference type="AlphaFoldDB" id="A0AB34VK50"/>
<feature type="domain" description="AMP-dependent synthetase/ligase" evidence="3">
    <location>
        <begin position="2"/>
        <end position="337"/>
    </location>
</feature>
<keyword evidence="2" id="KW-0436">Ligase</keyword>
<dbReference type="RefSeq" id="WP_058707975.1">
    <property type="nucleotide sequence ID" value="NZ_LDSI01000002.1"/>
</dbReference>
<dbReference type="PROSITE" id="PS00455">
    <property type="entry name" value="AMP_BINDING"/>
    <property type="match status" value="1"/>
</dbReference>
<evidence type="ECO:0000259" key="3">
    <source>
        <dbReference type="Pfam" id="PF00501"/>
    </source>
</evidence>
<dbReference type="InterPro" id="IPR000873">
    <property type="entry name" value="AMP-dep_synth/lig_dom"/>
</dbReference>
<organism evidence="4 5">
    <name type="scientific">Pantoea stewartii</name>
    <dbReference type="NCBI Taxonomy" id="66269"/>
    <lineage>
        <taxon>Bacteria</taxon>
        <taxon>Pseudomonadati</taxon>
        <taxon>Pseudomonadota</taxon>
        <taxon>Gammaproteobacteria</taxon>
        <taxon>Enterobacterales</taxon>
        <taxon>Erwiniaceae</taxon>
        <taxon>Pantoea</taxon>
    </lineage>
</organism>
<evidence type="ECO:0000256" key="1">
    <source>
        <dbReference type="ARBA" id="ARBA00006432"/>
    </source>
</evidence>
<dbReference type="Gene3D" id="3.40.50.12780">
    <property type="entry name" value="N-terminal domain of ligase-like"/>
    <property type="match status" value="1"/>
</dbReference>
<reference evidence="4 5" key="1">
    <citation type="journal article" date="2016" name="Front. Microbiol.">
        <title>Genomic Resource of Rice Seed Associated Bacteria.</title>
        <authorList>
            <person name="Midha S."/>
            <person name="Bansal K."/>
            <person name="Sharma S."/>
            <person name="Kumar N."/>
            <person name="Patil P.P."/>
            <person name="Chaudhry V."/>
            <person name="Patil P.B."/>
        </authorList>
    </citation>
    <scope>NUCLEOTIDE SEQUENCE [LARGE SCALE GENOMIC DNA]</scope>
    <source>
        <strain evidence="4 5">RSA13</strain>
    </source>
</reference>
<dbReference type="InterPro" id="IPR020845">
    <property type="entry name" value="AMP-binding_CS"/>
</dbReference>
<sequence>MFQRTEQQNPSQIAVIDDSGNTLTYYELTQLADELARHLTSGTIIFIFCENSIGTLIGYLACLRKGAVPLMLDSQLDLQRISTLTECYYPAFFWQPIEITEKKIQHQTYGYQLILSTSKPAMVHPDLALLMTTSGSTGSAKMVRLSRQNLQSNAESIRQYLGITVNERPLIHLPMHYVFGLSVVNSHLLAGATLVMTRFRMMQREFWQHIQETEVTSLSGVPYTFEMLHRLRFSNMYLPALRTLTQAGGKLSTKLHHFFADYARQHNKQFIVMYGAAEATSRMAWLPPEMACEKCGSIGKSIPGGELILMDDQGQEVTDVGIQGELVYKGSNVMMGYAMSAADLLRGDDLGGVLHTGDIATRDSQGYFTVVGRKKRFLKIFGNRIGLDEMELLLKNQFSDQDIACTGRDDHLTIFLTTLALKDEIKRYAAKITQLHPSAFSVIILDSIPLTASGKINYERLDY</sequence>
<dbReference type="EMBL" id="LDSI01000002">
    <property type="protein sequence ID" value="KTT00905.1"/>
    <property type="molecule type" value="Genomic_DNA"/>
</dbReference>
<proteinExistence type="inferred from homology"/>
<comment type="caution">
    <text evidence="4">The sequence shown here is derived from an EMBL/GenBank/DDBJ whole genome shotgun (WGS) entry which is preliminary data.</text>
</comment>
<evidence type="ECO:0000256" key="2">
    <source>
        <dbReference type="ARBA" id="ARBA00022598"/>
    </source>
</evidence>
<comment type="similarity">
    <text evidence="1">Belongs to the ATP-dependent AMP-binding enzyme family.</text>
</comment>